<keyword evidence="5" id="KW-0999">Mitochondrion inner membrane</keyword>
<keyword evidence="8" id="KW-0472">Membrane</keyword>
<keyword evidence="9" id="KW-0012">Acyltransferase</keyword>
<evidence type="ECO:0000256" key="9">
    <source>
        <dbReference type="ARBA" id="ARBA00023315"/>
    </source>
</evidence>
<accession>A0ABQ9GM30</accession>
<evidence type="ECO:0000256" key="8">
    <source>
        <dbReference type="ARBA" id="ARBA00023136"/>
    </source>
</evidence>
<evidence type="ECO:0000313" key="15">
    <source>
        <dbReference type="EMBL" id="KAJ8873074.1"/>
    </source>
</evidence>
<evidence type="ECO:0000256" key="3">
    <source>
        <dbReference type="ARBA" id="ARBA00022679"/>
    </source>
</evidence>
<evidence type="ECO:0000256" key="6">
    <source>
        <dbReference type="ARBA" id="ARBA00023098"/>
    </source>
</evidence>
<evidence type="ECO:0000313" key="16">
    <source>
        <dbReference type="Proteomes" id="UP001159363"/>
    </source>
</evidence>
<organism evidence="15 16">
    <name type="scientific">Dryococelus australis</name>
    <dbReference type="NCBI Taxonomy" id="614101"/>
    <lineage>
        <taxon>Eukaryota</taxon>
        <taxon>Metazoa</taxon>
        <taxon>Ecdysozoa</taxon>
        <taxon>Arthropoda</taxon>
        <taxon>Hexapoda</taxon>
        <taxon>Insecta</taxon>
        <taxon>Pterygota</taxon>
        <taxon>Neoptera</taxon>
        <taxon>Polyneoptera</taxon>
        <taxon>Phasmatodea</taxon>
        <taxon>Verophasmatodea</taxon>
        <taxon>Anareolatae</taxon>
        <taxon>Phasmatidae</taxon>
        <taxon>Eurycanthinae</taxon>
        <taxon>Dryococelus</taxon>
    </lineage>
</organism>
<evidence type="ECO:0000256" key="12">
    <source>
        <dbReference type="ARBA" id="ARBA00049543"/>
    </source>
</evidence>
<evidence type="ECO:0000256" key="1">
    <source>
        <dbReference type="ARBA" id="ARBA00004137"/>
    </source>
</evidence>
<dbReference type="Proteomes" id="UP001159363">
    <property type="component" value="Chromosome 10"/>
</dbReference>
<reference evidence="15 16" key="1">
    <citation type="submission" date="2023-02" db="EMBL/GenBank/DDBJ databases">
        <title>LHISI_Scaffold_Assembly.</title>
        <authorList>
            <person name="Stuart O.P."/>
            <person name="Cleave R."/>
            <person name="Magrath M.J.L."/>
            <person name="Mikheyev A.S."/>
        </authorList>
    </citation>
    <scope>NUCLEOTIDE SEQUENCE [LARGE SCALE GENOMIC DNA]</scope>
    <source>
        <strain evidence="15">Daus_M_001</strain>
        <tissue evidence="15">Leg muscle</tissue>
    </source>
</reference>
<gene>
    <name evidence="15" type="ORF">PR048_026690</name>
</gene>
<feature type="domain" description="Phospholipid/glycerol acyltransferase" evidence="14">
    <location>
        <begin position="1"/>
        <end position="52"/>
    </location>
</feature>
<evidence type="ECO:0000256" key="4">
    <source>
        <dbReference type="ARBA" id="ARBA00022787"/>
    </source>
</evidence>
<comment type="subcellular location">
    <subcellularLocation>
        <location evidence="1">Mitochondrion inner membrane</location>
        <topology evidence="1">Peripheral membrane protein</topology>
        <orientation evidence="1">Intermembrane side</orientation>
    </subcellularLocation>
    <subcellularLocation>
        <location evidence="10">Mitochondrion outer membrane</location>
        <topology evidence="10">Peripheral membrane protein</topology>
        <orientation evidence="10">Intermembrane side</orientation>
    </subcellularLocation>
</comment>
<keyword evidence="3" id="KW-0808">Transferase</keyword>
<evidence type="ECO:0000256" key="2">
    <source>
        <dbReference type="ARBA" id="ARBA00010524"/>
    </source>
</evidence>
<keyword evidence="4" id="KW-1000">Mitochondrion outer membrane</keyword>
<dbReference type="SUPFAM" id="SSF69593">
    <property type="entry name" value="Glycerol-3-phosphate (1)-acyltransferase"/>
    <property type="match status" value="1"/>
</dbReference>
<proteinExistence type="inferred from homology"/>
<keyword evidence="7" id="KW-0496">Mitochondrion</keyword>
<dbReference type="InterPro" id="IPR000872">
    <property type="entry name" value="Tafazzin"/>
</dbReference>
<evidence type="ECO:0000256" key="11">
    <source>
        <dbReference type="ARBA" id="ARBA00047906"/>
    </source>
</evidence>
<comment type="catalytic activity">
    <reaction evidence="11">
        <text>1'-[1,2-diacyl-sn-glycero-3-phospho],3'-[1-acyl-sn-glycero-3-phospho]-glycerol + a 1,2-diacyl-sn-glycero-3-phosphocholine = a cardiolipin + a 1-acyl-sn-glycero-3-phosphocholine</text>
        <dbReference type="Rhea" id="RHEA:33731"/>
        <dbReference type="ChEBI" id="CHEBI:57643"/>
        <dbReference type="ChEBI" id="CHEBI:58168"/>
        <dbReference type="ChEBI" id="CHEBI:62237"/>
        <dbReference type="ChEBI" id="CHEBI:64743"/>
    </reaction>
    <physiologicalReaction direction="left-to-right" evidence="11">
        <dbReference type="Rhea" id="RHEA:33732"/>
    </physiologicalReaction>
    <physiologicalReaction direction="right-to-left" evidence="11">
        <dbReference type="Rhea" id="RHEA:33733"/>
    </physiologicalReaction>
</comment>
<protein>
    <recommendedName>
        <fullName evidence="13">Tafazzin family protein</fullName>
    </recommendedName>
</protein>
<evidence type="ECO:0000256" key="10">
    <source>
        <dbReference type="ARBA" id="ARBA00024323"/>
    </source>
</evidence>
<dbReference type="Pfam" id="PF01553">
    <property type="entry name" value="Acyltransferase"/>
    <property type="match status" value="1"/>
</dbReference>
<name>A0ABQ9GM30_9NEOP</name>
<evidence type="ECO:0000256" key="13">
    <source>
        <dbReference type="RuleBase" id="RU365062"/>
    </source>
</evidence>
<evidence type="ECO:0000256" key="5">
    <source>
        <dbReference type="ARBA" id="ARBA00022792"/>
    </source>
</evidence>
<dbReference type="CDD" id="cd07989">
    <property type="entry name" value="LPLAT_AGPAT-like"/>
    <property type="match status" value="1"/>
</dbReference>
<keyword evidence="6" id="KW-0443">Lipid metabolism</keyword>
<dbReference type="PRINTS" id="PR00979">
    <property type="entry name" value="TAFAZZIN"/>
</dbReference>
<comment type="caution">
    <text evidence="15">The sequence shown here is derived from an EMBL/GenBank/DDBJ whole genome shotgun (WGS) entry which is preliminary data.</text>
</comment>
<evidence type="ECO:0000259" key="14">
    <source>
        <dbReference type="Pfam" id="PF01553"/>
    </source>
</evidence>
<evidence type="ECO:0000256" key="7">
    <source>
        <dbReference type="ARBA" id="ARBA00023128"/>
    </source>
</evidence>
<keyword evidence="16" id="KW-1185">Reference proteome</keyword>
<comment type="catalytic activity">
    <reaction evidence="12">
        <text>1,2-di-(9Z-octadecenoyl)-sn-glycero-3-phosphocholine + 1-hexadecanoyl-sn-glycero-3-phosphocholine = 1-hexadecanoyl-2-(9Z-octadecenoyl)-sn-glycero-3-phosphocholine + 1-(9Z-octadecenoyl)-sn-glycero-3-phosphocholine</text>
        <dbReference type="Rhea" id="RHEA:43816"/>
        <dbReference type="ChEBI" id="CHEBI:28610"/>
        <dbReference type="ChEBI" id="CHEBI:72998"/>
        <dbReference type="ChEBI" id="CHEBI:73001"/>
        <dbReference type="ChEBI" id="CHEBI:74669"/>
    </reaction>
    <physiologicalReaction direction="left-to-right" evidence="12">
        <dbReference type="Rhea" id="RHEA:43817"/>
    </physiologicalReaction>
    <physiologicalReaction direction="right-to-left" evidence="12">
        <dbReference type="Rhea" id="RHEA:43818"/>
    </physiologicalReaction>
</comment>
<dbReference type="EMBL" id="JARBHB010000011">
    <property type="protein sequence ID" value="KAJ8873074.1"/>
    <property type="molecule type" value="Genomic_DNA"/>
</dbReference>
<dbReference type="PANTHER" id="PTHR12497">
    <property type="entry name" value="TAZ PROTEIN TAFAZZIN"/>
    <property type="match status" value="1"/>
</dbReference>
<sequence length="130" mass="14786">MDFCLAKLQIGDWVHIFPEGRVNMTKEFLRFKWGVGRLIYESPVLPIVVPMWHVGMDAILPNDPPYVLHVRNRVTLNYGRPIDLADLVAELRAANATGREARKAITDRLQDELMALKAETETLHTIGLHS</sequence>
<dbReference type="InterPro" id="IPR002123">
    <property type="entry name" value="Plipid/glycerol_acylTrfase"/>
</dbReference>
<dbReference type="PANTHER" id="PTHR12497:SF0">
    <property type="entry name" value="TAFAZZIN"/>
    <property type="match status" value="1"/>
</dbReference>
<comment type="similarity">
    <text evidence="2 13">Belongs to the taffazin family.</text>
</comment>